<dbReference type="Proteomes" id="UP000054562">
    <property type="component" value="Unassembled WGS sequence"/>
</dbReference>
<sequence length="206" mass="24562">MNENDKLKNILDQKEETLIDTKEDDNLIENNIKEYENISKKNFEILKFLNKDELILLIDKLNKEGNLSAIIDQEIKQDTLDILKNFENEQYDTIELEDKDEKAENEEDEEEECYYMNMCKYIPLRLTYEERLYLRLLESTLEVSEYTDKIDILHSGNKNKKIIKEIKTLCSILSGLVIANNYENGQKLIRDRDFIKNSHFFSLFLK</sequence>
<dbReference type="AlphaFoldDB" id="A0A0L1I6N9"/>
<dbReference type="InterPro" id="IPR018553">
    <property type="entry name" value="E2_Ub-conjug_enz"/>
</dbReference>
<proteinExistence type="predicted"/>
<reference evidence="3" key="1">
    <citation type="submission" date="2015-07" db="EMBL/GenBank/DDBJ databases">
        <title>Annotation of Plasmodium falciparum IGH-CR14.</title>
        <authorList>
            <consortium name="The Broad Institute Genome Sequencing Platform"/>
            <person name="Volkman S.K."/>
            <person name="Neafsey D.E."/>
            <person name="Dash A.P."/>
            <person name="Chitnis C.E."/>
            <person name="Hartl D.L."/>
            <person name="Young S.K."/>
            <person name="Zeng Q."/>
            <person name="Koehrsen M."/>
            <person name="Alvarado L."/>
            <person name="Berlin A."/>
            <person name="Borenstein D."/>
            <person name="Chapman S.B."/>
            <person name="Chen Z."/>
            <person name="Engels R."/>
            <person name="Freedman E."/>
            <person name="Gellesch M."/>
            <person name="Goldberg J."/>
            <person name="Griggs A."/>
            <person name="Gujja S."/>
            <person name="Heilman E.R."/>
            <person name="Heiman D.I."/>
            <person name="Howarth C."/>
            <person name="Jen D."/>
            <person name="Larson L."/>
            <person name="Mehta T."/>
            <person name="Neiman D."/>
            <person name="Park D."/>
            <person name="Pearson M."/>
            <person name="Roberts A."/>
            <person name="Saif S."/>
            <person name="Shea T."/>
            <person name="Shenoy N."/>
            <person name="Sisk P."/>
            <person name="Stolte C."/>
            <person name="Sykes S."/>
            <person name="Walk T."/>
            <person name="White J."/>
            <person name="Yandava C."/>
            <person name="Haas B."/>
            <person name="Henn M.R."/>
            <person name="Nusbaum C."/>
            <person name="Birren B."/>
        </authorList>
    </citation>
    <scope>NUCLEOTIDE SEQUENCE [LARGE SCALE GENOMIC DNA]</scope>
    <source>
        <strain evidence="3">IGH-CR14</strain>
    </source>
</reference>
<evidence type="ECO:0000259" key="1">
    <source>
        <dbReference type="Pfam" id="PF09418"/>
    </source>
</evidence>
<organism evidence="2 3">
    <name type="scientific">Plasmodium falciparum IGH-CR14</name>
    <dbReference type="NCBI Taxonomy" id="580059"/>
    <lineage>
        <taxon>Eukaryota</taxon>
        <taxon>Sar</taxon>
        <taxon>Alveolata</taxon>
        <taxon>Apicomplexa</taxon>
        <taxon>Aconoidasida</taxon>
        <taxon>Haemosporida</taxon>
        <taxon>Plasmodiidae</taxon>
        <taxon>Plasmodium</taxon>
        <taxon>Plasmodium (Laverania)</taxon>
    </lineage>
</organism>
<dbReference type="Pfam" id="PF09418">
    <property type="entry name" value="DUF2009"/>
    <property type="match status" value="1"/>
</dbReference>
<protein>
    <recommendedName>
        <fullName evidence="1">Non-canonical E2 ubiquitin-conjugating enzyme C-terminal domain-containing protein</fullName>
    </recommendedName>
</protein>
<name>A0A0L1I6N9_PLAFA</name>
<dbReference type="InterPro" id="IPR057668">
    <property type="entry name" value="E2_Ub-conjug_enz_C"/>
</dbReference>
<gene>
    <name evidence="2" type="ORF">PFMG_01283</name>
</gene>
<accession>A0A0L1I6N9</accession>
<evidence type="ECO:0000313" key="2">
    <source>
        <dbReference type="EMBL" id="KNG75152.1"/>
    </source>
</evidence>
<dbReference type="EMBL" id="GG665030">
    <property type="protein sequence ID" value="KNG75152.1"/>
    <property type="molecule type" value="Genomic_DNA"/>
</dbReference>
<feature type="domain" description="Non-canonical E2 ubiquitin-conjugating enzyme C-terminal" evidence="1">
    <location>
        <begin position="119"/>
        <end position="202"/>
    </location>
</feature>
<dbReference type="PANTHER" id="PTHR31560">
    <property type="entry name" value="UPF0652 PROTEIN C16A11.03C-RELATED"/>
    <property type="match status" value="1"/>
</dbReference>
<dbReference type="PANTHER" id="PTHR31560:SF0">
    <property type="entry name" value="UPF0652 PROTEIN C22H10.08"/>
    <property type="match status" value="1"/>
</dbReference>
<evidence type="ECO:0000313" key="3">
    <source>
        <dbReference type="Proteomes" id="UP000054562"/>
    </source>
</evidence>
<reference evidence="3" key="2">
    <citation type="submission" date="2015-07" db="EMBL/GenBank/DDBJ databases">
        <title>The genome sequence of Plasmodium falciparum IGH-CR14.</title>
        <authorList>
            <consortium name="The Broad Institute Genome Sequencing Platform"/>
            <person name="Volkman S.K."/>
            <person name="Neafsey D.E."/>
            <person name="Dash A.P."/>
            <person name="Chitnis C.E."/>
            <person name="Hartl D.L."/>
            <person name="Young S.K."/>
            <person name="Kodira C.D."/>
            <person name="Zeng Q."/>
            <person name="Koehrsen M."/>
            <person name="Godfrey P."/>
            <person name="Alvarado L."/>
            <person name="Berlin A."/>
            <person name="Borenstein D."/>
            <person name="Chen Z."/>
            <person name="Engels R."/>
            <person name="Freedman E."/>
            <person name="Gellesch M."/>
            <person name="Goldberg J."/>
            <person name="Griggs A."/>
            <person name="Gujja S."/>
            <person name="Heiman D."/>
            <person name="Hepburn T."/>
            <person name="Howarth C."/>
            <person name="Jen D."/>
            <person name="Larson L."/>
            <person name="Lewis B."/>
            <person name="Mehta T."/>
            <person name="Park D."/>
            <person name="Pearson M."/>
            <person name="Roberts A."/>
            <person name="Saif S."/>
            <person name="Shea T."/>
            <person name="Shenoy N."/>
            <person name="Sisk P."/>
            <person name="Stolte C."/>
            <person name="Sykes S."/>
            <person name="Walk T."/>
            <person name="White J."/>
            <person name="Yandava C."/>
            <person name="Wirth D.F."/>
            <person name="Nusbaum C."/>
            <person name="Birren B."/>
        </authorList>
    </citation>
    <scope>NUCLEOTIDE SEQUENCE [LARGE SCALE GENOMIC DNA]</scope>
    <source>
        <strain evidence="3">IGH-CR14</strain>
    </source>
</reference>